<evidence type="ECO:0000313" key="1">
    <source>
        <dbReference type="EMBL" id="KAJ5376331.1"/>
    </source>
</evidence>
<accession>A0A9W9VEE5</accession>
<keyword evidence="2" id="KW-1185">Reference proteome</keyword>
<proteinExistence type="predicted"/>
<reference evidence="1" key="2">
    <citation type="journal article" date="2023" name="IMA Fungus">
        <title>Comparative genomic study of the Penicillium genus elucidates a diverse pangenome and 15 lateral gene transfer events.</title>
        <authorList>
            <person name="Petersen C."/>
            <person name="Sorensen T."/>
            <person name="Nielsen M.R."/>
            <person name="Sondergaard T.E."/>
            <person name="Sorensen J.L."/>
            <person name="Fitzpatrick D.A."/>
            <person name="Frisvad J.C."/>
            <person name="Nielsen K.L."/>
        </authorList>
    </citation>
    <scope>NUCLEOTIDE SEQUENCE</scope>
    <source>
        <strain evidence="1">IBT 29677</strain>
    </source>
</reference>
<dbReference type="RefSeq" id="XP_056481361.1">
    <property type="nucleotide sequence ID" value="XM_056637854.1"/>
</dbReference>
<dbReference type="AlphaFoldDB" id="A0A9W9VEE5"/>
<comment type="caution">
    <text evidence="1">The sequence shown here is derived from an EMBL/GenBank/DDBJ whole genome shotgun (WGS) entry which is preliminary data.</text>
</comment>
<dbReference type="EMBL" id="JAPZBU010000012">
    <property type="protein sequence ID" value="KAJ5376331.1"/>
    <property type="molecule type" value="Genomic_DNA"/>
</dbReference>
<organism evidence="1 2">
    <name type="scientific">Penicillium cosmopolitanum</name>
    <dbReference type="NCBI Taxonomy" id="1131564"/>
    <lineage>
        <taxon>Eukaryota</taxon>
        <taxon>Fungi</taxon>
        <taxon>Dikarya</taxon>
        <taxon>Ascomycota</taxon>
        <taxon>Pezizomycotina</taxon>
        <taxon>Eurotiomycetes</taxon>
        <taxon>Eurotiomycetidae</taxon>
        <taxon>Eurotiales</taxon>
        <taxon>Aspergillaceae</taxon>
        <taxon>Penicillium</taxon>
    </lineage>
</organism>
<evidence type="ECO:0000313" key="2">
    <source>
        <dbReference type="Proteomes" id="UP001147747"/>
    </source>
</evidence>
<dbReference type="OrthoDB" id="10469015at2759"/>
<sequence>MEMIFSSLAGPEDGIGFALASKYTYDCFLSFLEQRKIGKKLSKLLPIEKALHGQPFDALDERGHLPRIRLLPCLQTDRLRAFSAPIFRLQSLLCVDN</sequence>
<name>A0A9W9VEE5_9EURO</name>
<protein>
    <submittedName>
        <fullName evidence="1">Uncharacterized protein</fullName>
    </submittedName>
</protein>
<reference evidence="1" key="1">
    <citation type="submission" date="2022-12" db="EMBL/GenBank/DDBJ databases">
        <authorList>
            <person name="Petersen C."/>
        </authorList>
    </citation>
    <scope>NUCLEOTIDE SEQUENCE</scope>
    <source>
        <strain evidence="1">IBT 29677</strain>
    </source>
</reference>
<gene>
    <name evidence="1" type="ORF">N7509_013217</name>
</gene>
<dbReference type="Proteomes" id="UP001147747">
    <property type="component" value="Unassembled WGS sequence"/>
</dbReference>
<dbReference type="GeneID" id="81376834"/>